<organism evidence="1 2">
    <name type="scientific">Mucor lusitanicus CBS 277.49</name>
    <dbReference type="NCBI Taxonomy" id="747725"/>
    <lineage>
        <taxon>Eukaryota</taxon>
        <taxon>Fungi</taxon>
        <taxon>Fungi incertae sedis</taxon>
        <taxon>Mucoromycota</taxon>
        <taxon>Mucoromycotina</taxon>
        <taxon>Mucoromycetes</taxon>
        <taxon>Mucorales</taxon>
        <taxon>Mucorineae</taxon>
        <taxon>Mucoraceae</taxon>
        <taxon>Mucor</taxon>
    </lineage>
</organism>
<keyword evidence="2" id="KW-1185">Reference proteome</keyword>
<dbReference type="Proteomes" id="UP000077051">
    <property type="component" value="Unassembled WGS sequence"/>
</dbReference>
<name>A0A168HL95_MUCCL</name>
<proteinExistence type="predicted"/>
<dbReference type="AlphaFoldDB" id="A0A168HL95"/>
<sequence length="174" mass="19747">MAHTICERVVVTQDVPRMKVVSDQSVTLQSKGTDSSLRLTFQITSANYPLIFYFLKFFRGGTSHRVEESLNVSAYTFDDSNKAFASVRVGGSSVSPIREIDHNNNLIGVDFGACVMPVNDLAFTSSREHKKCRFVIMKYVWDHWADERPVEGKKDSLRESASDNLEDFYDDMCK</sequence>
<evidence type="ECO:0000313" key="1">
    <source>
        <dbReference type="EMBL" id="OAC98921.1"/>
    </source>
</evidence>
<dbReference type="EMBL" id="AMYB01000009">
    <property type="protein sequence ID" value="OAC98921.1"/>
    <property type="molecule type" value="Genomic_DNA"/>
</dbReference>
<dbReference type="VEuPathDB" id="FungiDB:MUCCIDRAFT_167359"/>
<comment type="caution">
    <text evidence="1">The sequence shown here is derived from an EMBL/GenBank/DDBJ whole genome shotgun (WGS) entry which is preliminary data.</text>
</comment>
<protein>
    <submittedName>
        <fullName evidence="1">Uncharacterized protein</fullName>
    </submittedName>
</protein>
<evidence type="ECO:0000313" key="2">
    <source>
        <dbReference type="Proteomes" id="UP000077051"/>
    </source>
</evidence>
<reference evidence="1 2" key="1">
    <citation type="submission" date="2015-06" db="EMBL/GenBank/DDBJ databases">
        <title>Expansion of signal transduction pathways in fungi by whole-genome duplication.</title>
        <authorList>
            <consortium name="DOE Joint Genome Institute"/>
            <person name="Corrochano L.M."/>
            <person name="Kuo A."/>
            <person name="Marcet-Houben M."/>
            <person name="Polaino S."/>
            <person name="Salamov A."/>
            <person name="Villalobos J.M."/>
            <person name="Alvarez M.I."/>
            <person name="Avalos J."/>
            <person name="Benito E.P."/>
            <person name="Benoit I."/>
            <person name="Burger G."/>
            <person name="Camino L.P."/>
            <person name="Canovas D."/>
            <person name="Cerda-Olmedo E."/>
            <person name="Cheng J.-F."/>
            <person name="Dominguez A."/>
            <person name="Elias M."/>
            <person name="Eslava A.P."/>
            <person name="Glaser F."/>
            <person name="Grimwood J."/>
            <person name="Gutierrez G."/>
            <person name="Heitman J."/>
            <person name="Henrissat B."/>
            <person name="Iturriaga E.A."/>
            <person name="Lang B.F."/>
            <person name="Lavin J.L."/>
            <person name="Lee S."/>
            <person name="Li W."/>
            <person name="Lindquist E."/>
            <person name="Lopez-Garcia S."/>
            <person name="Luque E.M."/>
            <person name="Marcos A.T."/>
            <person name="Martin J."/>
            <person name="Mccluskey K."/>
            <person name="Medina H.R."/>
            <person name="Miralles-Duran A."/>
            <person name="Miyazaki A."/>
            <person name="Munoz-Torres E."/>
            <person name="Oguiza J.A."/>
            <person name="Ohm R."/>
            <person name="Olmedo M."/>
            <person name="Orejas M."/>
            <person name="Ortiz-Castellanos L."/>
            <person name="Pisabarro A.G."/>
            <person name="Rodriguez-Romero J."/>
            <person name="Ruiz-Herrera J."/>
            <person name="Ruiz-Vazquez R."/>
            <person name="Sanz C."/>
            <person name="Schackwitz W."/>
            <person name="Schmutz J."/>
            <person name="Shahriari M."/>
            <person name="Shelest E."/>
            <person name="Silva-Franco F."/>
            <person name="Soanes D."/>
            <person name="Syed K."/>
            <person name="Tagua V.G."/>
            <person name="Talbot N.J."/>
            <person name="Thon M."/>
            <person name="De Vries R.P."/>
            <person name="Wiebenga A."/>
            <person name="Yadav J.S."/>
            <person name="Braun E.L."/>
            <person name="Baker S."/>
            <person name="Garre V."/>
            <person name="Horwitz B."/>
            <person name="Torres-Martinez S."/>
            <person name="Idnurm A."/>
            <person name="Herrera-Estrella A."/>
            <person name="Gabaldon T."/>
            <person name="Grigoriev I.V."/>
        </authorList>
    </citation>
    <scope>NUCLEOTIDE SEQUENCE [LARGE SCALE GENOMIC DNA]</scope>
    <source>
        <strain evidence="1 2">CBS 277.49</strain>
    </source>
</reference>
<gene>
    <name evidence="1" type="ORF">MUCCIDRAFT_167359</name>
</gene>
<dbReference type="STRING" id="747725.A0A168HL95"/>
<accession>A0A168HL95</accession>
<dbReference type="OrthoDB" id="2265092at2759"/>